<protein>
    <recommendedName>
        <fullName evidence="3">Bromo domain-containing protein</fullName>
    </recommendedName>
</protein>
<dbReference type="CDD" id="cd04369">
    <property type="entry name" value="Bromodomain"/>
    <property type="match status" value="1"/>
</dbReference>
<dbReference type="SMART" id="SM00297">
    <property type="entry name" value="BROMO"/>
    <property type="match status" value="1"/>
</dbReference>
<accession>A0A3D8S055</accession>
<comment type="caution">
    <text evidence="4">The sequence shown here is derived from an EMBL/GenBank/DDBJ whole genome shotgun (WGS) entry which is preliminary data.</text>
</comment>
<dbReference type="STRING" id="1849047.A0A3D8S055"/>
<dbReference type="OrthoDB" id="194443at2759"/>
<dbReference type="PANTHER" id="PTHR22880">
    <property type="entry name" value="FALZ-RELATED BROMODOMAIN-CONTAINING PROTEINS"/>
    <property type="match status" value="1"/>
</dbReference>
<dbReference type="GO" id="GO:0005634">
    <property type="term" value="C:nucleus"/>
    <property type="evidence" value="ECO:0007669"/>
    <property type="project" value="TreeGrafter"/>
</dbReference>
<sequence>MDLGHLLSSKTIKFRVGVGPSEVTLNIHETLLRQQSPTWDAVLGTPGTPSEVSIPSQDPKAFRTMAQWLYAKSLDNINMNYNPTPAPAYRDLGKIAKAGHAHNAVAAASASGAFGRSSAGTARVARTGSSTRESRDADANATADTIPITIQQEKEITKILNKTIKEHQGYDYSRPVGNIWPGYADEWAHKIKNPTDLGTMLTKLKEDAYASFEELKEDINLLYQNAALFSGENSPFAKGAAKVRDVVFSRIGATLPELGLRCPSVGNSPSADFIADPNPSARRDMLQLIYLAESYRIAKLADEALQRFISICQSTGFVINAKTAVTVHENTKKGSKLRLFVARSLADGLLMDQPGTISTEELYQVMEHKELGCELLEALRGKMSRAAPARLNPSR</sequence>
<dbReference type="Pfam" id="PF00439">
    <property type="entry name" value="Bromodomain"/>
    <property type="match status" value="1"/>
</dbReference>
<reference evidence="4 5" key="1">
    <citation type="journal article" date="2018" name="IMA Fungus">
        <title>IMA Genome-F 9: Draft genome sequence of Annulohypoxylon stygium, Aspergillus mulundensis, Berkeleyomyces basicola (syn. Thielaviopsis basicola), Ceratocystis smalleyi, two Cercospora beticola strains, Coleophoma cylindrospora, Fusarium fracticaudum, Phialophora cf. hyalina, and Morchella septimelata.</title>
        <authorList>
            <person name="Wingfield B.D."/>
            <person name="Bills G.F."/>
            <person name="Dong Y."/>
            <person name="Huang W."/>
            <person name="Nel W.J."/>
            <person name="Swalarsk-Parry B.S."/>
            <person name="Vaghefi N."/>
            <person name="Wilken P.M."/>
            <person name="An Z."/>
            <person name="de Beer Z.W."/>
            <person name="De Vos L."/>
            <person name="Chen L."/>
            <person name="Duong T.A."/>
            <person name="Gao Y."/>
            <person name="Hammerbacher A."/>
            <person name="Kikkert J.R."/>
            <person name="Li Y."/>
            <person name="Li H."/>
            <person name="Li K."/>
            <person name="Li Q."/>
            <person name="Liu X."/>
            <person name="Ma X."/>
            <person name="Naidoo K."/>
            <person name="Pethybridge S.J."/>
            <person name="Sun J."/>
            <person name="Steenkamp E.T."/>
            <person name="van der Nest M.A."/>
            <person name="van Wyk S."/>
            <person name="Wingfield M.J."/>
            <person name="Xiong C."/>
            <person name="Yue Q."/>
            <person name="Zhang X."/>
        </authorList>
    </citation>
    <scope>NUCLEOTIDE SEQUENCE [LARGE SCALE GENOMIC DNA]</scope>
    <source>
        <strain evidence="4 5">BP6252</strain>
    </source>
</reference>
<evidence type="ECO:0000313" key="4">
    <source>
        <dbReference type="EMBL" id="RDW79682.1"/>
    </source>
</evidence>
<dbReference type="InterPro" id="IPR050935">
    <property type="entry name" value="Bromo_chromatin_reader"/>
</dbReference>
<dbReference type="PANTHER" id="PTHR22880:SF225">
    <property type="entry name" value="BROMODOMAIN-CONTAINING PROTEIN BET-1-RELATED"/>
    <property type="match status" value="1"/>
</dbReference>
<dbReference type="InterPro" id="IPR011333">
    <property type="entry name" value="SKP1/BTB/POZ_sf"/>
</dbReference>
<evidence type="ECO:0000259" key="3">
    <source>
        <dbReference type="PROSITE" id="PS50014"/>
    </source>
</evidence>
<evidence type="ECO:0000313" key="5">
    <source>
        <dbReference type="Proteomes" id="UP000256645"/>
    </source>
</evidence>
<keyword evidence="1 2" id="KW-0103">Bromodomain</keyword>
<evidence type="ECO:0000256" key="1">
    <source>
        <dbReference type="ARBA" id="ARBA00023117"/>
    </source>
</evidence>
<dbReference type="SUPFAM" id="SSF47370">
    <property type="entry name" value="Bromodomain"/>
    <property type="match status" value="1"/>
</dbReference>
<keyword evidence="5" id="KW-1185">Reference proteome</keyword>
<evidence type="ECO:0000256" key="2">
    <source>
        <dbReference type="PROSITE-ProRule" id="PRU00035"/>
    </source>
</evidence>
<dbReference type="GO" id="GO:0006355">
    <property type="term" value="P:regulation of DNA-templated transcription"/>
    <property type="evidence" value="ECO:0007669"/>
    <property type="project" value="TreeGrafter"/>
</dbReference>
<dbReference type="GO" id="GO:0006338">
    <property type="term" value="P:chromatin remodeling"/>
    <property type="evidence" value="ECO:0007669"/>
    <property type="project" value="TreeGrafter"/>
</dbReference>
<gene>
    <name evidence="4" type="ORF">BP6252_04320</name>
</gene>
<dbReference type="PROSITE" id="PS50014">
    <property type="entry name" value="BROMODOMAIN_2"/>
    <property type="match status" value="1"/>
</dbReference>
<feature type="domain" description="Bromo" evidence="3">
    <location>
        <begin position="172"/>
        <end position="237"/>
    </location>
</feature>
<proteinExistence type="predicted"/>
<dbReference type="Proteomes" id="UP000256645">
    <property type="component" value="Unassembled WGS sequence"/>
</dbReference>
<dbReference type="Gene3D" id="1.20.920.10">
    <property type="entry name" value="Bromodomain-like"/>
    <property type="match status" value="1"/>
</dbReference>
<dbReference type="InterPro" id="IPR001487">
    <property type="entry name" value="Bromodomain"/>
</dbReference>
<name>A0A3D8S055_9HELO</name>
<dbReference type="AlphaFoldDB" id="A0A3D8S055"/>
<dbReference type="GO" id="GO:0000785">
    <property type="term" value="C:chromatin"/>
    <property type="evidence" value="ECO:0007669"/>
    <property type="project" value="TreeGrafter"/>
</dbReference>
<organism evidence="4 5">
    <name type="scientific">Coleophoma cylindrospora</name>
    <dbReference type="NCBI Taxonomy" id="1849047"/>
    <lineage>
        <taxon>Eukaryota</taxon>
        <taxon>Fungi</taxon>
        <taxon>Dikarya</taxon>
        <taxon>Ascomycota</taxon>
        <taxon>Pezizomycotina</taxon>
        <taxon>Leotiomycetes</taxon>
        <taxon>Helotiales</taxon>
        <taxon>Dermateaceae</taxon>
        <taxon>Coleophoma</taxon>
    </lineage>
</organism>
<dbReference type="Gene3D" id="3.30.710.10">
    <property type="entry name" value="Potassium Channel Kv1.1, Chain A"/>
    <property type="match status" value="1"/>
</dbReference>
<dbReference type="EMBL" id="PDLM01000004">
    <property type="protein sequence ID" value="RDW79682.1"/>
    <property type="molecule type" value="Genomic_DNA"/>
</dbReference>
<dbReference type="InterPro" id="IPR036427">
    <property type="entry name" value="Bromodomain-like_sf"/>
</dbReference>